<feature type="non-terminal residue" evidence="1">
    <location>
        <position position="1"/>
    </location>
</feature>
<dbReference type="GO" id="GO:0015074">
    <property type="term" value="P:DNA integration"/>
    <property type="evidence" value="ECO:0007669"/>
    <property type="project" value="InterPro"/>
</dbReference>
<sequence length="105" mass="11472">SPADITLDAAFCLAFAGFLRMGEITYTDKQRSEHSFAATKVTRSDVKISSSGDHMTFRLKRSKADKHKEGVQITIAATYDNVCPIAAMTRLFTSNPQAPSAPLFT</sequence>
<protein>
    <submittedName>
        <fullName evidence="1">Uncharacterized protein</fullName>
    </submittedName>
</protein>
<gene>
    <name evidence="1" type="ORF">K402DRAFT_317844</name>
</gene>
<keyword evidence="2" id="KW-1185">Reference proteome</keyword>
<dbReference type="InterPro" id="IPR013762">
    <property type="entry name" value="Integrase-like_cat_sf"/>
</dbReference>
<accession>A0A6G1GM72</accession>
<dbReference type="OrthoDB" id="3941369at2759"/>
<dbReference type="PANTHER" id="PTHR34605">
    <property type="entry name" value="PHAGE_INTEGRASE DOMAIN-CONTAINING PROTEIN"/>
    <property type="match status" value="1"/>
</dbReference>
<dbReference type="GO" id="GO:0003677">
    <property type="term" value="F:DNA binding"/>
    <property type="evidence" value="ECO:0007669"/>
    <property type="project" value="InterPro"/>
</dbReference>
<dbReference type="Gene3D" id="1.10.443.10">
    <property type="entry name" value="Intergrase catalytic core"/>
    <property type="match status" value="1"/>
</dbReference>
<feature type="non-terminal residue" evidence="1">
    <location>
        <position position="105"/>
    </location>
</feature>
<evidence type="ECO:0000313" key="2">
    <source>
        <dbReference type="Proteomes" id="UP000800041"/>
    </source>
</evidence>
<name>A0A6G1GM72_9PEZI</name>
<proteinExistence type="predicted"/>
<dbReference type="GO" id="GO:0006310">
    <property type="term" value="P:DNA recombination"/>
    <property type="evidence" value="ECO:0007669"/>
    <property type="project" value="InterPro"/>
</dbReference>
<reference evidence="1" key="1">
    <citation type="journal article" date="2020" name="Stud. Mycol.">
        <title>101 Dothideomycetes genomes: a test case for predicting lifestyles and emergence of pathogens.</title>
        <authorList>
            <person name="Haridas S."/>
            <person name="Albert R."/>
            <person name="Binder M."/>
            <person name="Bloem J."/>
            <person name="Labutti K."/>
            <person name="Salamov A."/>
            <person name="Andreopoulos B."/>
            <person name="Baker S."/>
            <person name="Barry K."/>
            <person name="Bills G."/>
            <person name="Bluhm B."/>
            <person name="Cannon C."/>
            <person name="Castanera R."/>
            <person name="Culley D."/>
            <person name="Daum C."/>
            <person name="Ezra D."/>
            <person name="Gonzalez J."/>
            <person name="Henrissat B."/>
            <person name="Kuo A."/>
            <person name="Liang C."/>
            <person name="Lipzen A."/>
            <person name="Lutzoni F."/>
            <person name="Magnuson J."/>
            <person name="Mondo S."/>
            <person name="Nolan M."/>
            <person name="Ohm R."/>
            <person name="Pangilinan J."/>
            <person name="Park H.-J."/>
            <person name="Ramirez L."/>
            <person name="Alfaro M."/>
            <person name="Sun H."/>
            <person name="Tritt A."/>
            <person name="Yoshinaga Y."/>
            <person name="Zwiers L.-H."/>
            <person name="Turgeon B."/>
            <person name="Goodwin S."/>
            <person name="Spatafora J."/>
            <person name="Crous P."/>
            <person name="Grigoriev I."/>
        </authorList>
    </citation>
    <scope>NUCLEOTIDE SEQUENCE</scope>
    <source>
        <strain evidence="1">CBS 113979</strain>
    </source>
</reference>
<dbReference type="EMBL" id="ML977189">
    <property type="protein sequence ID" value="KAF1982035.1"/>
    <property type="molecule type" value="Genomic_DNA"/>
</dbReference>
<evidence type="ECO:0000313" key="1">
    <source>
        <dbReference type="EMBL" id="KAF1982035.1"/>
    </source>
</evidence>
<dbReference type="InterPro" id="IPR052925">
    <property type="entry name" value="Phage_Integrase-like_Recomb"/>
</dbReference>
<organism evidence="1 2">
    <name type="scientific">Aulographum hederae CBS 113979</name>
    <dbReference type="NCBI Taxonomy" id="1176131"/>
    <lineage>
        <taxon>Eukaryota</taxon>
        <taxon>Fungi</taxon>
        <taxon>Dikarya</taxon>
        <taxon>Ascomycota</taxon>
        <taxon>Pezizomycotina</taxon>
        <taxon>Dothideomycetes</taxon>
        <taxon>Pleosporomycetidae</taxon>
        <taxon>Aulographales</taxon>
        <taxon>Aulographaceae</taxon>
    </lineage>
</organism>
<dbReference type="PANTHER" id="PTHR34605:SF4">
    <property type="entry name" value="DNA ADENINE METHYLTRANSFERASE"/>
    <property type="match status" value="1"/>
</dbReference>
<dbReference type="AlphaFoldDB" id="A0A6G1GM72"/>
<dbReference type="Proteomes" id="UP000800041">
    <property type="component" value="Unassembled WGS sequence"/>
</dbReference>